<dbReference type="RefSeq" id="WP_240723223.1">
    <property type="nucleotide sequence ID" value="NZ_ML142901.1"/>
</dbReference>
<keyword evidence="1" id="KW-0805">Transcription regulation</keyword>
<accession>A0A2P8E9C0</accession>
<dbReference type="PROSITE" id="PS50937">
    <property type="entry name" value="HTH_MERR_2"/>
    <property type="match status" value="1"/>
</dbReference>
<gene>
    <name evidence="5" type="ORF">CLV30_103225</name>
</gene>
<dbReference type="Gene3D" id="1.10.1660.10">
    <property type="match status" value="1"/>
</dbReference>
<dbReference type="InterPro" id="IPR000551">
    <property type="entry name" value="MerR-type_HTH_dom"/>
</dbReference>
<dbReference type="InterPro" id="IPR009061">
    <property type="entry name" value="DNA-bd_dom_put_sf"/>
</dbReference>
<evidence type="ECO:0000313" key="6">
    <source>
        <dbReference type="Proteomes" id="UP000243528"/>
    </source>
</evidence>
<dbReference type="PANTHER" id="PTHR30204:SF94">
    <property type="entry name" value="HEAVY METAL-DEPENDENT TRANSCRIPTIONAL REGULATOR HI_0293-RELATED"/>
    <property type="match status" value="1"/>
</dbReference>
<dbReference type="GO" id="GO:0003677">
    <property type="term" value="F:DNA binding"/>
    <property type="evidence" value="ECO:0007669"/>
    <property type="project" value="UniProtKB-KW"/>
</dbReference>
<evidence type="ECO:0000256" key="2">
    <source>
        <dbReference type="ARBA" id="ARBA00023125"/>
    </source>
</evidence>
<dbReference type="SMART" id="SM00422">
    <property type="entry name" value="HTH_MERR"/>
    <property type="match status" value="1"/>
</dbReference>
<dbReference type="PANTHER" id="PTHR30204">
    <property type="entry name" value="REDOX-CYCLING DRUG-SENSING TRANSCRIPTIONAL ACTIVATOR SOXR"/>
    <property type="match status" value="1"/>
</dbReference>
<comment type="caution">
    <text evidence="5">The sequence shown here is derived from an EMBL/GenBank/DDBJ whole genome shotgun (WGS) entry which is preliminary data.</text>
</comment>
<name>A0A2P8E9C0_9ACTN</name>
<keyword evidence="6" id="KW-1185">Reference proteome</keyword>
<dbReference type="Proteomes" id="UP000243528">
    <property type="component" value="Unassembled WGS sequence"/>
</dbReference>
<dbReference type="PRINTS" id="PR00040">
    <property type="entry name" value="HTHMERR"/>
</dbReference>
<proteinExistence type="predicted"/>
<reference evidence="5 6" key="1">
    <citation type="submission" date="2018-03" db="EMBL/GenBank/DDBJ databases">
        <title>Genomic Encyclopedia of Archaeal and Bacterial Type Strains, Phase II (KMG-II): from individual species to whole genera.</title>
        <authorList>
            <person name="Goeker M."/>
        </authorList>
    </citation>
    <scope>NUCLEOTIDE SEQUENCE [LARGE SCALE GENOMIC DNA]</scope>
    <source>
        <strain evidence="5 6">DSM 45211</strain>
    </source>
</reference>
<dbReference type="SUPFAM" id="SSF46955">
    <property type="entry name" value="Putative DNA-binding domain"/>
    <property type="match status" value="1"/>
</dbReference>
<feature type="domain" description="HTH merR-type" evidence="4">
    <location>
        <begin position="8"/>
        <end position="76"/>
    </location>
</feature>
<dbReference type="Pfam" id="PF13411">
    <property type="entry name" value="MerR_1"/>
    <property type="match status" value="1"/>
</dbReference>
<dbReference type="AlphaFoldDB" id="A0A2P8E9C0"/>
<evidence type="ECO:0000313" key="5">
    <source>
        <dbReference type="EMBL" id="PSL06070.1"/>
    </source>
</evidence>
<organism evidence="5 6">
    <name type="scientific">Haloactinopolyspora alba</name>
    <dbReference type="NCBI Taxonomy" id="648780"/>
    <lineage>
        <taxon>Bacteria</taxon>
        <taxon>Bacillati</taxon>
        <taxon>Actinomycetota</taxon>
        <taxon>Actinomycetes</taxon>
        <taxon>Jiangellales</taxon>
        <taxon>Jiangellaceae</taxon>
        <taxon>Haloactinopolyspora</taxon>
    </lineage>
</organism>
<evidence type="ECO:0000259" key="4">
    <source>
        <dbReference type="PROSITE" id="PS50937"/>
    </source>
</evidence>
<evidence type="ECO:0000256" key="3">
    <source>
        <dbReference type="ARBA" id="ARBA00023163"/>
    </source>
</evidence>
<evidence type="ECO:0000256" key="1">
    <source>
        <dbReference type="ARBA" id="ARBA00023015"/>
    </source>
</evidence>
<dbReference type="GO" id="GO:0003700">
    <property type="term" value="F:DNA-binding transcription factor activity"/>
    <property type="evidence" value="ECO:0007669"/>
    <property type="project" value="InterPro"/>
</dbReference>
<dbReference type="InterPro" id="IPR047057">
    <property type="entry name" value="MerR_fam"/>
</dbReference>
<keyword evidence="2 5" id="KW-0238">DNA-binding</keyword>
<keyword evidence="3" id="KW-0804">Transcription</keyword>
<sequence length="134" mass="15168">MTILEFTTMRIGELAERTGVSRRSLRYYEQEGMITARRAANGYREYDELAAVRAANIRDLVHAGLTLDDIRPSLEMGCLDEPLTEASACAEAIRSGLHRLEKLDHQIASLSEYRERLVDYIGRHQEALAEQDDG</sequence>
<dbReference type="EMBL" id="PYGE01000003">
    <property type="protein sequence ID" value="PSL06070.1"/>
    <property type="molecule type" value="Genomic_DNA"/>
</dbReference>
<protein>
    <submittedName>
        <fullName evidence="5">DNA-binding transcriptional MerR regulator</fullName>
    </submittedName>
</protein>
<dbReference type="PROSITE" id="PS00552">
    <property type="entry name" value="HTH_MERR_1"/>
    <property type="match status" value="1"/>
</dbReference>